<dbReference type="Proteomes" id="UP000467841">
    <property type="component" value="Unassembled WGS sequence"/>
</dbReference>
<accession>A0A6D2LKB0</accession>
<dbReference type="AlphaFoldDB" id="A0A6D2LKB0"/>
<protein>
    <recommendedName>
        <fullName evidence="3">DUF674 domain-containing protein</fullName>
    </recommendedName>
</protein>
<sequence length="459" mass="51013">MDQSSGEPKLTLRLVVDEEKNKVVLAEADRDFVDVLFSLVTLPMGTIVRLLENHRKSESVTIGCFGNLYKSVVDMGVDDFETEACKQMLVRPGSLRDVQCKRLKLSINPTDDVKYFECSSLTSCKMLSDFSTSQCRCGKLMKEEVKLREKVEDKIQNGVFVRGRSSFIITDDLIVAIRSTDLILKKLKSAGCGDLSKVGERLIDIGFEEVMTLLQCIFSSNAPLTDALLKKQIPQGLKTCQTPSPYTVRESDESEQVITLSVIMSKHDMKVLYVECGEDFVDLVFTFLAVPLENVLQTSGNNSNFGCIGNLLKSFNDLRATQVSTSEAVIPHYYKCQKQLLNIITAKRQSLVRTSDSEPMVLIDPKSNGNDQSTTEESGFAKRDTKFIVSDDLVITPMNSSSTFCLLKKLQIQAEDLEVQEISISKTEATSLLRASLLTSSALNAALWSLIAKKPEKET</sequence>
<evidence type="ECO:0000313" key="2">
    <source>
        <dbReference type="Proteomes" id="UP000467841"/>
    </source>
</evidence>
<keyword evidence="2" id="KW-1185">Reference proteome</keyword>
<dbReference type="Pfam" id="PF05056">
    <property type="entry name" value="DUF674"/>
    <property type="match status" value="1"/>
</dbReference>
<evidence type="ECO:0008006" key="3">
    <source>
        <dbReference type="Google" id="ProtNLM"/>
    </source>
</evidence>
<dbReference type="PANTHER" id="PTHR33103:SF27">
    <property type="entry name" value="OS04G0594700 PROTEIN"/>
    <property type="match status" value="1"/>
</dbReference>
<gene>
    <name evidence="1" type="ORF">MERR_LOCUS49037</name>
</gene>
<organism evidence="1 2">
    <name type="scientific">Microthlaspi erraticum</name>
    <dbReference type="NCBI Taxonomy" id="1685480"/>
    <lineage>
        <taxon>Eukaryota</taxon>
        <taxon>Viridiplantae</taxon>
        <taxon>Streptophyta</taxon>
        <taxon>Embryophyta</taxon>
        <taxon>Tracheophyta</taxon>
        <taxon>Spermatophyta</taxon>
        <taxon>Magnoliopsida</taxon>
        <taxon>eudicotyledons</taxon>
        <taxon>Gunneridae</taxon>
        <taxon>Pentapetalae</taxon>
        <taxon>rosids</taxon>
        <taxon>malvids</taxon>
        <taxon>Brassicales</taxon>
        <taxon>Brassicaceae</taxon>
        <taxon>Coluteocarpeae</taxon>
        <taxon>Microthlaspi</taxon>
    </lineage>
</organism>
<dbReference type="EMBL" id="CACVBM020001895">
    <property type="protein sequence ID" value="CAA7061801.1"/>
    <property type="molecule type" value="Genomic_DNA"/>
</dbReference>
<name>A0A6D2LKB0_9BRAS</name>
<evidence type="ECO:0000313" key="1">
    <source>
        <dbReference type="EMBL" id="CAA7061801.1"/>
    </source>
</evidence>
<dbReference type="OrthoDB" id="1277335at2759"/>
<dbReference type="InterPro" id="IPR007750">
    <property type="entry name" value="DUF674"/>
</dbReference>
<reference evidence="1" key="1">
    <citation type="submission" date="2020-01" db="EMBL/GenBank/DDBJ databases">
        <authorList>
            <person name="Mishra B."/>
        </authorList>
    </citation>
    <scope>NUCLEOTIDE SEQUENCE [LARGE SCALE GENOMIC DNA]</scope>
</reference>
<dbReference type="PANTHER" id="PTHR33103">
    <property type="entry name" value="OS01G0153900 PROTEIN"/>
    <property type="match status" value="1"/>
</dbReference>
<proteinExistence type="predicted"/>
<comment type="caution">
    <text evidence="1">The sequence shown here is derived from an EMBL/GenBank/DDBJ whole genome shotgun (WGS) entry which is preliminary data.</text>
</comment>